<organism evidence="7 8">
    <name type="scientific">Nocardiopsis tropica</name>
    <dbReference type="NCBI Taxonomy" id="109330"/>
    <lineage>
        <taxon>Bacteria</taxon>
        <taxon>Bacillati</taxon>
        <taxon>Actinomycetota</taxon>
        <taxon>Actinomycetes</taxon>
        <taxon>Streptosporangiales</taxon>
        <taxon>Nocardiopsidaceae</taxon>
        <taxon>Nocardiopsis</taxon>
    </lineage>
</organism>
<dbReference type="InterPro" id="IPR007343">
    <property type="entry name" value="Uncharacterised_pept_Zn_put"/>
</dbReference>
<evidence type="ECO:0000256" key="5">
    <source>
        <dbReference type="SAM" id="MobiDB-lite"/>
    </source>
</evidence>
<protein>
    <submittedName>
        <fullName evidence="7">Neutral zinc metallopeptidase</fullName>
    </submittedName>
</protein>
<comment type="caution">
    <text evidence="7">The sequence shown here is derived from an EMBL/GenBank/DDBJ whole genome shotgun (WGS) entry which is preliminary data.</text>
</comment>
<evidence type="ECO:0000256" key="3">
    <source>
        <dbReference type="ARBA" id="ARBA00022989"/>
    </source>
</evidence>
<evidence type="ECO:0000256" key="6">
    <source>
        <dbReference type="SAM" id="Phobius"/>
    </source>
</evidence>
<dbReference type="Proteomes" id="UP001348641">
    <property type="component" value="Unassembled WGS sequence"/>
</dbReference>
<feature type="transmembrane region" description="Helical" evidence="6">
    <location>
        <begin position="24"/>
        <end position="43"/>
    </location>
</feature>
<dbReference type="EMBL" id="JAUUCC010000031">
    <property type="protein sequence ID" value="MEE2051571.1"/>
    <property type="molecule type" value="Genomic_DNA"/>
</dbReference>
<feature type="region of interest" description="Disordered" evidence="5">
    <location>
        <begin position="49"/>
        <end position="96"/>
    </location>
</feature>
<feature type="compositionally biased region" description="Basic and acidic residues" evidence="5">
    <location>
        <begin position="289"/>
        <end position="304"/>
    </location>
</feature>
<evidence type="ECO:0000313" key="7">
    <source>
        <dbReference type="EMBL" id="MEE2051571.1"/>
    </source>
</evidence>
<dbReference type="Pfam" id="PF04228">
    <property type="entry name" value="Zn_peptidase"/>
    <property type="match status" value="1"/>
</dbReference>
<keyword evidence="2 6" id="KW-0812">Transmembrane</keyword>
<accession>A0ABU7KQI8</accession>
<evidence type="ECO:0000256" key="4">
    <source>
        <dbReference type="ARBA" id="ARBA00023136"/>
    </source>
</evidence>
<feature type="region of interest" description="Disordered" evidence="5">
    <location>
        <begin position="288"/>
        <end position="316"/>
    </location>
</feature>
<dbReference type="RefSeq" id="WP_330158678.1">
    <property type="nucleotide sequence ID" value="NZ_BAAAJA010000018.1"/>
</dbReference>
<evidence type="ECO:0000256" key="2">
    <source>
        <dbReference type="ARBA" id="ARBA00022692"/>
    </source>
</evidence>
<keyword evidence="3 6" id="KW-1133">Transmembrane helix</keyword>
<dbReference type="PANTHER" id="PTHR30168">
    <property type="entry name" value="PUTATIVE MEMBRANE PROTEIN YPFJ"/>
    <property type="match status" value="1"/>
</dbReference>
<dbReference type="PANTHER" id="PTHR30168:SF0">
    <property type="entry name" value="INNER MEMBRANE PROTEIN"/>
    <property type="match status" value="1"/>
</dbReference>
<proteinExistence type="predicted"/>
<reference evidence="7 8" key="1">
    <citation type="submission" date="2023-07" db="EMBL/GenBank/DDBJ databases">
        <authorList>
            <person name="Girao M."/>
            <person name="Carvalho M.F."/>
        </authorList>
    </citation>
    <scope>NUCLEOTIDE SEQUENCE [LARGE SCALE GENOMIC DNA]</scope>
    <source>
        <strain evidence="7 8">66/93</strain>
    </source>
</reference>
<name>A0ABU7KQI8_9ACTN</name>
<evidence type="ECO:0000256" key="1">
    <source>
        <dbReference type="ARBA" id="ARBA00004167"/>
    </source>
</evidence>
<keyword evidence="4 6" id="KW-0472">Membrane</keyword>
<sequence length="337" mass="36232">MYAGFGESPRSAPPGQARRADRRALGMVTALVVVLLALAMLSWTTVSEEASGSGAAPEGGGDGAAPDTDFDDKPGQSPSGDAAATGLADPFGQRESPSGYEALVANPLYGTGRLSPRPCPAPGLDVDDTESMKDFLDSVADCLDDAWATQFARAGIPFTPPERVFWDEPGVSPCRPYPSQAGAFYCRASTSIYIGTADVVEKWNGATRPVVYASLLAHEYGHHVQGESGLLEYYHEQRQLEEDPLERNAWTRRSELQANCLSGAFLASVRVSFPLDEDDFEAVLGDARATADREDGGEEERTHGSADNSVHWTSRGWEEQTPAACNTWDLDDETLVH</sequence>
<evidence type="ECO:0000313" key="8">
    <source>
        <dbReference type="Proteomes" id="UP001348641"/>
    </source>
</evidence>
<comment type="subcellular location">
    <subcellularLocation>
        <location evidence="1">Membrane</location>
        <topology evidence="1">Single-pass membrane protein</topology>
    </subcellularLocation>
</comment>
<gene>
    <name evidence="7" type="ORF">Q8A49_13815</name>
</gene>